<sequence length="79" mass="8896">METRATDSKAVTKDQRTLSTIEKSGIHKRGDHRLGAKAEKLKLWRPQFGVMSPACKFERGTWMHDLSVNGLSIQVQMGI</sequence>
<dbReference type="AlphaFoldDB" id="A0ABD2Z8X2"/>
<protein>
    <recommendedName>
        <fullName evidence="3">PilZ domain-containing protein</fullName>
    </recommendedName>
</protein>
<proteinExistence type="predicted"/>
<accession>A0ABD2Z8X2</accession>
<gene>
    <name evidence="1" type="ORF">ACH5RR_022825</name>
</gene>
<comment type="caution">
    <text evidence="1">The sequence shown here is derived from an EMBL/GenBank/DDBJ whole genome shotgun (WGS) entry which is preliminary data.</text>
</comment>
<dbReference type="EMBL" id="JBJUIK010000010">
    <property type="protein sequence ID" value="KAL3515923.1"/>
    <property type="molecule type" value="Genomic_DNA"/>
</dbReference>
<name>A0ABD2Z8X2_9GENT</name>
<evidence type="ECO:0008006" key="3">
    <source>
        <dbReference type="Google" id="ProtNLM"/>
    </source>
</evidence>
<evidence type="ECO:0000313" key="2">
    <source>
        <dbReference type="Proteomes" id="UP001630127"/>
    </source>
</evidence>
<organism evidence="1 2">
    <name type="scientific">Cinchona calisaya</name>
    <dbReference type="NCBI Taxonomy" id="153742"/>
    <lineage>
        <taxon>Eukaryota</taxon>
        <taxon>Viridiplantae</taxon>
        <taxon>Streptophyta</taxon>
        <taxon>Embryophyta</taxon>
        <taxon>Tracheophyta</taxon>
        <taxon>Spermatophyta</taxon>
        <taxon>Magnoliopsida</taxon>
        <taxon>eudicotyledons</taxon>
        <taxon>Gunneridae</taxon>
        <taxon>Pentapetalae</taxon>
        <taxon>asterids</taxon>
        <taxon>lamiids</taxon>
        <taxon>Gentianales</taxon>
        <taxon>Rubiaceae</taxon>
        <taxon>Cinchonoideae</taxon>
        <taxon>Cinchoneae</taxon>
        <taxon>Cinchona</taxon>
    </lineage>
</organism>
<reference evidence="1 2" key="1">
    <citation type="submission" date="2024-11" db="EMBL/GenBank/DDBJ databases">
        <title>A near-complete genome assembly of Cinchona calisaya.</title>
        <authorList>
            <person name="Lian D.C."/>
            <person name="Zhao X.W."/>
            <person name="Wei L."/>
        </authorList>
    </citation>
    <scope>NUCLEOTIDE SEQUENCE [LARGE SCALE GENOMIC DNA]</scope>
    <source>
        <tissue evidence="1">Nenye</tissue>
    </source>
</reference>
<dbReference type="Proteomes" id="UP001630127">
    <property type="component" value="Unassembled WGS sequence"/>
</dbReference>
<evidence type="ECO:0000313" key="1">
    <source>
        <dbReference type="EMBL" id="KAL3515923.1"/>
    </source>
</evidence>
<keyword evidence="2" id="KW-1185">Reference proteome</keyword>